<name>A0A2I1DYM5_9GLOM</name>
<gene>
    <name evidence="1" type="ORF">CHRIB12_LOCUS6228</name>
</gene>
<evidence type="ECO:0000313" key="2">
    <source>
        <dbReference type="Proteomes" id="UP000684084"/>
    </source>
</evidence>
<evidence type="ECO:0000313" key="1">
    <source>
        <dbReference type="EMBL" id="CAB5355957.1"/>
    </source>
</evidence>
<dbReference type="EMBL" id="CAGKOT010000010">
    <property type="protein sequence ID" value="CAB5355957.1"/>
    <property type="molecule type" value="Genomic_DNA"/>
</dbReference>
<dbReference type="VEuPathDB" id="FungiDB:RhiirA1_159479"/>
<protein>
    <submittedName>
        <fullName evidence="1">Uncharacterized protein</fullName>
    </submittedName>
</protein>
<dbReference type="AlphaFoldDB" id="A0A2I1DYM5"/>
<dbReference type="Proteomes" id="UP000684084">
    <property type="component" value="Unassembled WGS sequence"/>
</dbReference>
<accession>A0A2I1DYM5</accession>
<comment type="caution">
    <text evidence="1">The sequence shown here is derived from an EMBL/GenBank/DDBJ whole genome shotgun (WGS) entry which is preliminary data.</text>
</comment>
<dbReference type="OrthoDB" id="2352207at2759"/>
<sequence>MNSAKTALILCCCLIGICIIRIISLLLASIAFSRILRIKNDIYNIIWAVIMFLLVFSDIAVCWSPYFGWAAQPIVLTKLILNLWEVVVLVLSYGIGCQPKGLCQVNDIFKVFITSCDLLCFICIISETLVLPRCGALGKNDNSKNPVPPVEDKIVGGNENINRGTDEITIPDIDEV</sequence>
<dbReference type="VEuPathDB" id="FungiDB:FUN_014974"/>
<dbReference type="VEuPathDB" id="FungiDB:RhiirFUN_012154"/>
<organism evidence="1 2">
    <name type="scientific">Rhizophagus irregularis</name>
    <dbReference type="NCBI Taxonomy" id="588596"/>
    <lineage>
        <taxon>Eukaryota</taxon>
        <taxon>Fungi</taxon>
        <taxon>Fungi incertae sedis</taxon>
        <taxon>Mucoromycota</taxon>
        <taxon>Glomeromycotina</taxon>
        <taxon>Glomeromycetes</taxon>
        <taxon>Glomerales</taxon>
        <taxon>Glomeraceae</taxon>
        <taxon>Rhizophagus</taxon>
    </lineage>
</organism>
<reference evidence="1" key="1">
    <citation type="submission" date="2020-05" db="EMBL/GenBank/DDBJ databases">
        <authorList>
            <person name="Rincon C."/>
            <person name="Sanders R I."/>
            <person name="Robbins C."/>
            <person name="Chaturvedi A."/>
        </authorList>
    </citation>
    <scope>NUCLEOTIDE SEQUENCE</scope>
    <source>
        <strain evidence="1">CHB12</strain>
    </source>
</reference>
<proteinExistence type="predicted"/>